<dbReference type="Gene3D" id="3.30.930.10">
    <property type="entry name" value="Bira Bifunctional Protein, Domain 2"/>
    <property type="match status" value="2"/>
</dbReference>
<dbReference type="GO" id="GO:0140096">
    <property type="term" value="F:catalytic activity, acting on a protein"/>
    <property type="evidence" value="ECO:0007669"/>
    <property type="project" value="UniProtKB-ARBA"/>
</dbReference>
<dbReference type="KEGG" id="faa:HMPREF0389_01174"/>
<dbReference type="CDD" id="cd00779">
    <property type="entry name" value="ProRS_core_prok"/>
    <property type="match status" value="1"/>
</dbReference>
<evidence type="ECO:0000256" key="4">
    <source>
        <dbReference type="ARBA" id="ARBA00022598"/>
    </source>
</evidence>
<dbReference type="InterPro" id="IPR036621">
    <property type="entry name" value="Anticodon-bd_dom_sf"/>
</dbReference>
<dbReference type="FunFam" id="3.30.930.10:FF:000065">
    <property type="entry name" value="Proline--tRNA ligase"/>
    <property type="match status" value="1"/>
</dbReference>
<dbReference type="InterPro" id="IPR006195">
    <property type="entry name" value="aa-tRNA-synth_II"/>
</dbReference>
<keyword evidence="6 12" id="KW-0067">ATP-binding</keyword>
<dbReference type="InterPro" id="IPR036754">
    <property type="entry name" value="YbaK/aa-tRNA-synt-asso_dom_sf"/>
</dbReference>
<comment type="domain">
    <text evidence="12">Consists of three domains: the N-terminal catalytic domain, the editing domain and the C-terminal anticodon-binding domain.</text>
</comment>
<comment type="similarity">
    <text evidence="11 12">Belongs to the class-II aminoacyl-tRNA synthetase family. ProS type 1 subfamily.</text>
</comment>
<evidence type="ECO:0000313" key="15">
    <source>
        <dbReference type="Proteomes" id="UP000007468"/>
    </source>
</evidence>
<comment type="subcellular location">
    <subcellularLocation>
        <location evidence="1 12">Cytoplasm</location>
    </subcellularLocation>
</comment>
<dbReference type="Gene3D" id="3.40.50.800">
    <property type="entry name" value="Anticodon-binding domain"/>
    <property type="match status" value="1"/>
</dbReference>
<organism evidence="14 15">
    <name type="scientific">Filifactor alocis (strain ATCC 35896 / CCUG 47790 / D40 B5)</name>
    <name type="common">Fusobacterium alocis</name>
    <dbReference type="NCBI Taxonomy" id="546269"/>
    <lineage>
        <taxon>Bacteria</taxon>
        <taxon>Bacillati</taxon>
        <taxon>Bacillota</taxon>
        <taxon>Clostridia</taxon>
        <taxon>Peptostreptococcales</taxon>
        <taxon>Filifactoraceae</taxon>
        <taxon>Filifactor</taxon>
    </lineage>
</organism>
<evidence type="ECO:0000313" key="14">
    <source>
        <dbReference type="EMBL" id="EFE27922.2"/>
    </source>
</evidence>
<dbReference type="FunFam" id="3.30.930.10:FF:000066">
    <property type="entry name" value="Proline--tRNA ligase"/>
    <property type="match status" value="1"/>
</dbReference>
<dbReference type="SUPFAM" id="SSF55681">
    <property type="entry name" value="Class II aaRS and biotin synthetases"/>
    <property type="match status" value="1"/>
</dbReference>
<dbReference type="InterPro" id="IPR004500">
    <property type="entry name" value="Pro-tRNA-synth_IIa_bac-type"/>
</dbReference>
<evidence type="ECO:0000256" key="3">
    <source>
        <dbReference type="ARBA" id="ARBA00022490"/>
    </source>
</evidence>
<protein>
    <recommendedName>
        <fullName evidence="12">Proline--tRNA ligase</fullName>
        <ecNumber evidence="12">6.1.1.15</ecNumber>
    </recommendedName>
    <alternativeName>
        <fullName evidence="12">Prolyl-tRNA synthetase</fullName>
        <shortName evidence="12">ProRS</shortName>
    </alternativeName>
</protein>
<evidence type="ECO:0000256" key="11">
    <source>
        <dbReference type="ARBA" id="ARBA00060755"/>
    </source>
</evidence>
<keyword evidence="7 12" id="KW-0648">Protein biosynthesis</keyword>
<dbReference type="NCBIfam" id="TIGR00409">
    <property type="entry name" value="proS_fam_II"/>
    <property type="match status" value="1"/>
</dbReference>
<evidence type="ECO:0000256" key="12">
    <source>
        <dbReference type="HAMAP-Rule" id="MF_01569"/>
    </source>
</evidence>
<evidence type="ECO:0000256" key="8">
    <source>
        <dbReference type="ARBA" id="ARBA00023146"/>
    </source>
</evidence>
<dbReference type="InterPro" id="IPR002314">
    <property type="entry name" value="aa-tRNA-synt_IIb"/>
</dbReference>
<dbReference type="CDD" id="cd04334">
    <property type="entry name" value="ProRS-INS"/>
    <property type="match status" value="1"/>
</dbReference>
<keyword evidence="3 12" id="KW-0963">Cytoplasm</keyword>
<comment type="catalytic activity">
    <reaction evidence="9 12">
        <text>tRNA(Pro) + L-proline + ATP = L-prolyl-tRNA(Pro) + AMP + diphosphate</text>
        <dbReference type="Rhea" id="RHEA:14305"/>
        <dbReference type="Rhea" id="RHEA-COMP:9700"/>
        <dbReference type="Rhea" id="RHEA-COMP:9702"/>
        <dbReference type="ChEBI" id="CHEBI:30616"/>
        <dbReference type="ChEBI" id="CHEBI:33019"/>
        <dbReference type="ChEBI" id="CHEBI:60039"/>
        <dbReference type="ChEBI" id="CHEBI:78442"/>
        <dbReference type="ChEBI" id="CHEBI:78532"/>
        <dbReference type="ChEBI" id="CHEBI:456215"/>
        <dbReference type="EC" id="6.1.1.15"/>
    </reaction>
</comment>
<dbReference type="InterPro" id="IPR007214">
    <property type="entry name" value="YbaK/aa-tRNA-synth-assoc-dom"/>
</dbReference>
<dbReference type="Proteomes" id="UP000007468">
    <property type="component" value="Chromosome"/>
</dbReference>
<dbReference type="SUPFAM" id="SSF52954">
    <property type="entry name" value="Class II aaRS ABD-related"/>
    <property type="match status" value="1"/>
</dbReference>
<dbReference type="InterPro" id="IPR044140">
    <property type="entry name" value="ProRS_anticodon_short"/>
</dbReference>
<dbReference type="GO" id="GO:0005829">
    <property type="term" value="C:cytosol"/>
    <property type="evidence" value="ECO:0007669"/>
    <property type="project" value="TreeGrafter"/>
</dbReference>
<evidence type="ECO:0000256" key="6">
    <source>
        <dbReference type="ARBA" id="ARBA00022840"/>
    </source>
</evidence>
<dbReference type="STRING" id="546269.HMPREF0389_01174"/>
<dbReference type="PRINTS" id="PR01046">
    <property type="entry name" value="TRNASYNTHPRO"/>
</dbReference>
<dbReference type="SUPFAM" id="SSF55826">
    <property type="entry name" value="YbaK/ProRS associated domain"/>
    <property type="match status" value="1"/>
</dbReference>
<evidence type="ECO:0000256" key="2">
    <source>
        <dbReference type="ARBA" id="ARBA00011738"/>
    </source>
</evidence>
<dbReference type="AlphaFoldDB" id="D6GST7"/>
<dbReference type="EC" id="6.1.1.15" evidence="12"/>
<dbReference type="FunFam" id="3.40.50.800:FF:000011">
    <property type="entry name" value="Proline--tRNA ligase"/>
    <property type="match status" value="1"/>
</dbReference>
<accession>D6GST7</accession>
<dbReference type="InterPro" id="IPR023717">
    <property type="entry name" value="Pro-tRNA-Synthase_IIa_type1"/>
</dbReference>
<dbReference type="GO" id="GO:0005524">
    <property type="term" value="F:ATP binding"/>
    <property type="evidence" value="ECO:0007669"/>
    <property type="project" value="UniProtKB-UniRule"/>
</dbReference>
<name>D6GST7_FILAD</name>
<reference evidence="15" key="1">
    <citation type="submission" date="2010-12" db="EMBL/GenBank/DDBJ databases">
        <title>The genome sequence of Filifactor alocis strain ATCC 35896.</title>
        <authorList>
            <consortium name="The Broad Institute Genome Sequencing Platform"/>
            <person name="Ward D."/>
            <person name="Earl A."/>
            <person name="Feldgarden M."/>
            <person name="Young S.K."/>
            <person name="Gargeya S."/>
            <person name="Zeng Q."/>
            <person name="Alvarado L."/>
            <person name="Berlin A."/>
            <person name="Bochicchio J."/>
            <person name="Chapman S.B."/>
            <person name="Chen Z."/>
            <person name="Freedman E."/>
            <person name="Gellesch M."/>
            <person name="Goldberg J."/>
            <person name="Griggs A."/>
            <person name="Gujja S."/>
            <person name="Heilman E."/>
            <person name="Heiman D."/>
            <person name="Howarth C."/>
            <person name="Mehta T."/>
            <person name="Neiman D."/>
            <person name="Pearson M."/>
            <person name="Roberts A."/>
            <person name="Saif S."/>
            <person name="Shea T."/>
            <person name="Shenoy N."/>
            <person name="Sisk P."/>
            <person name="Stolte C."/>
            <person name="Sykes S."/>
            <person name="White J."/>
            <person name="Yandava C."/>
            <person name="Izard J."/>
            <person name="Blanton J.M."/>
            <person name="Baranova O.V."/>
            <person name="Tanner A.C."/>
            <person name="Dewhirst F.E."/>
            <person name="Haas B."/>
            <person name="Nusbaum C."/>
            <person name="Birren B."/>
        </authorList>
    </citation>
    <scope>NUCLEOTIDE SEQUENCE [LARGE SCALE GENOMIC DNA]</scope>
    <source>
        <strain evidence="15">ATCC 35896 / CCUG 47790 / D40 B5</strain>
    </source>
</reference>
<dbReference type="GO" id="GO:0004827">
    <property type="term" value="F:proline-tRNA ligase activity"/>
    <property type="evidence" value="ECO:0007669"/>
    <property type="project" value="UniProtKB-UniRule"/>
</dbReference>
<keyword evidence="15" id="KW-1185">Reference proteome</keyword>
<gene>
    <name evidence="12 14" type="primary">proS</name>
    <name evidence="14" type="ordered locus">HMPREF0389_01174</name>
</gene>
<dbReference type="InterPro" id="IPR004154">
    <property type="entry name" value="Anticodon-bd"/>
</dbReference>
<dbReference type="PANTHER" id="PTHR42753:SF2">
    <property type="entry name" value="PROLINE--TRNA LIGASE"/>
    <property type="match status" value="1"/>
</dbReference>
<dbReference type="InterPro" id="IPR002316">
    <property type="entry name" value="Pro-tRNA-ligase_IIa"/>
</dbReference>
<evidence type="ECO:0000259" key="13">
    <source>
        <dbReference type="PROSITE" id="PS50862"/>
    </source>
</evidence>
<dbReference type="InterPro" id="IPR045864">
    <property type="entry name" value="aa-tRNA-synth_II/BPL/LPL"/>
</dbReference>
<dbReference type="HOGENOM" id="CLU_016739_0_0_9"/>
<dbReference type="Pfam" id="PF00587">
    <property type="entry name" value="tRNA-synt_2b"/>
    <property type="match status" value="1"/>
</dbReference>
<evidence type="ECO:0000256" key="9">
    <source>
        <dbReference type="ARBA" id="ARBA00047671"/>
    </source>
</evidence>
<dbReference type="PANTHER" id="PTHR42753">
    <property type="entry name" value="MITOCHONDRIAL RIBOSOME PROTEIN L39/PROLYL-TRNA LIGASE FAMILY MEMBER"/>
    <property type="match status" value="1"/>
</dbReference>
<dbReference type="GO" id="GO:0002161">
    <property type="term" value="F:aminoacyl-tRNA deacylase activity"/>
    <property type="evidence" value="ECO:0007669"/>
    <property type="project" value="InterPro"/>
</dbReference>
<proteinExistence type="inferred from homology"/>
<dbReference type="Pfam" id="PF03129">
    <property type="entry name" value="HGTP_anticodon"/>
    <property type="match status" value="1"/>
</dbReference>
<keyword evidence="8 12" id="KW-0030">Aminoacyl-tRNA synthetase</keyword>
<sequence>MLKFAYFIEGGHYAHNNGKGEFFMKMSRMYLPTLREVPSDAEVISHQLLLRAGLIRKLVSGVYSYLPLGKRVLAKIERVIREEMDAANSQEVLMSAIQPSELWKESGRWENFGPEMFRLYDRNEREFCLGPTHEEIFTSLVRDELKSYKQLPLSLYQIQTKYRDEKRPRFGVIRAREFIMKDAYTFDRDPDGMKQSYQEMWEAYTKIFDRLHMKYRVVEGDSGAMGGSDSHEFTAMAESGESTVMYAEGCDYAATDEKAECIFELPVQDTEKKELEKVSTPNVGTIEDLENFFQVSADRFAKTLLLTVKGEPIAVMIPGHRELNLIKLLKVVDAAEHEIEMAEEETVKEITGARVGFAGPIGLKKDIPLYIDKRVTEMTNIIVGANESDFHYKNANYGKDFEGTVVDDLILTQEGDICPQDRRLRLKSDRGIEVGNIFQLGTKYSDSLNLTYLDQDGKSKKVWMGSHGIGVSRTMAAIIEQNYDEKGIIWPLVVAPYHILITVVNAKKEDQMQLGEQLYQEYTKLGYEVLFDDRNERAGVKFNDADLIGIPIRINVGRRAEEGIVEFSLRRGGEKEEIPVSEIAQKVKDEFAYQGL</sequence>
<evidence type="ECO:0000256" key="10">
    <source>
        <dbReference type="ARBA" id="ARBA00053664"/>
    </source>
</evidence>
<dbReference type="GO" id="GO:0006433">
    <property type="term" value="P:prolyl-tRNA aminoacylation"/>
    <property type="evidence" value="ECO:0007669"/>
    <property type="project" value="UniProtKB-UniRule"/>
</dbReference>
<keyword evidence="4 12" id="KW-0436">Ligase</keyword>
<dbReference type="HAMAP" id="MF_01569">
    <property type="entry name" value="Pro_tRNA_synth_type1"/>
    <property type="match status" value="1"/>
</dbReference>
<evidence type="ECO:0000256" key="5">
    <source>
        <dbReference type="ARBA" id="ARBA00022741"/>
    </source>
</evidence>
<evidence type="ECO:0000256" key="7">
    <source>
        <dbReference type="ARBA" id="ARBA00022917"/>
    </source>
</evidence>
<dbReference type="InterPro" id="IPR033730">
    <property type="entry name" value="ProRS_core_prok"/>
</dbReference>
<dbReference type="PROSITE" id="PS50862">
    <property type="entry name" value="AA_TRNA_LIGASE_II"/>
    <property type="match status" value="1"/>
</dbReference>
<comment type="subunit">
    <text evidence="2 12">Homodimer.</text>
</comment>
<keyword evidence="5 12" id="KW-0547">Nucleotide-binding</keyword>
<dbReference type="NCBIfam" id="NF006625">
    <property type="entry name" value="PRK09194.1"/>
    <property type="match status" value="1"/>
</dbReference>
<evidence type="ECO:0000256" key="1">
    <source>
        <dbReference type="ARBA" id="ARBA00004496"/>
    </source>
</evidence>
<dbReference type="CDD" id="cd00861">
    <property type="entry name" value="ProRS_anticodon_short"/>
    <property type="match status" value="1"/>
</dbReference>
<dbReference type="EMBL" id="CP002390">
    <property type="protein sequence ID" value="EFE27922.2"/>
    <property type="molecule type" value="Genomic_DNA"/>
</dbReference>
<dbReference type="PATRIC" id="fig|546269.5.peg.28"/>
<comment type="function">
    <text evidence="10 12">Catalyzes the attachment of proline to tRNA(Pro) in a two-step reaction: proline is first activated by ATP to form Pro-AMP and then transferred to the acceptor end of tRNA(Pro). As ProRS can inadvertently accommodate and process non-cognate amino acids such as alanine and cysteine, to avoid such errors it has two additional distinct editing activities against alanine. One activity is designated as 'pretransfer' editing and involves the tRNA(Pro)-independent hydrolysis of activated Ala-AMP. The other activity is designated 'posttransfer' editing and involves deacylation of mischarged Ala-tRNA(Pro). The misacylated Cys-tRNA(Pro) is not edited by ProRS.</text>
</comment>
<dbReference type="InterPro" id="IPR050062">
    <property type="entry name" value="Pro-tRNA_synthetase"/>
</dbReference>
<dbReference type="eggNOG" id="COG0442">
    <property type="taxonomic scope" value="Bacteria"/>
</dbReference>
<dbReference type="Pfam" id="PF04073">
    <property type="entry name" value="tRNA_edit"/>
    <property type="match status" value="1"/>
</dbReference>
<feature type="domain" description="Aminoacyl-transfer RNA synthetases class-II family profile" evidence="13">
    <location>
        <begin position="56"/>
        <end position="491"/>
    </location>
</feature>
<dbReference type="GO" id="GO:0016740">
    <property type="term" value="F:transferase activity"/>
    <property type="evidence" value="ECO:0007669"/>
    <property type="project" value="UniProtKB-ARBA"/>
</dbReference>